<feature type="domain" description="O-methyltransferase C-terminal" evidence="4">
    <location>
        <begin position="33"/>
        <end position="137"/>
    </location>
</feature>
<evidence type="ECO:0000256" key="2">
    <source>
        <dbReference type="ARBA" id="ARBA00022679"/>
    </source>
</evidence>
<dbReference type="GO" id="GO:0032259">
    <property type="term" value="P:methylation"/>
    <property type="evidence" value="ECO:0007669"/>
    <property type="project" value="UniProtKB-KW"/>
</dbReference>
<dbReference type="SUPFAM" id="SSF53335">
    <property type="entry name" value="S-adenosyl-L-methionine-dependent methyltransferases"/>
    <property type="match status" value="1"/>
</dbReference>
<evidence type="ECO:0000259" key="4">
    <source>
        <dbReference type="Pfam" id="PF00891"/>
    </source>
</evidence>
<keyword evidence="3" id="KW-0949">S-adenosyl-L-methionine</keyword>
<gene>
    <name evidence="6" type="primary">LOC120254061</name>
</gene>
<dbReference type="PROSITE" id="PS51683">
    <property type="entry name" value="SAM_OMT_II"/>
    <property type="match status" value="1"/>
</dbReference>
<dbReference type="RefSeq" id="XP_039118142.1">
    <property type="nucleotide sequence ID" value="XM_039262208.1"/>
</dbReference>
<dbReference type="Pfam" id="PF00891">
    <property type="entry name" value="Methyltransf_2"/>
    <property type="match status" value="1"/>
</dbReference>
<name>A0AB40ASU6_DIOCR</name>
<evidence type="ECO:0000313" key="6">
    <source>
        <dbReference type="RefSeq" id="XP_039118142.1"/>
    </source>
</evidence>
<dbReference type="GO" id="GO:0008171">
    <property type="term" value="F:O-methyltransferase activity"/>
    <property type="evidence" value="ECO:0007669"/>
    <property type="project" value="InterPro"/>
</dbReference>
<dbReference type="AlphaFoldDB" id="A0AB40ASU6"/>
<evidence type="ECO:0000256" key="1">
    <source>
        <dbReference type="ARBA" id="ARBA00022603"/>
    </source>
</evidence>
<keyword evidence="2" id="KW-0808">Transferase</keyword>
<protein>
    <submittedName>
        <fullName evidence="6">Tricetin 3',4',5'-O-trimethyltransferase-like</fullName>
    </submittedName>
</protein>
<dbReference type="Gene3D" id="3.40.50.150">
    <property type="entry name" value="Vaccinia Virus protein VP39"/>
    <property type="match status" value="1"/>
</dbReference>
<reference evidence="6" key="1">
    <citation type="submission" date="2025-08" db="UniProtKB">
        <authorList>
            <consortium name="RefSeq"/>
        </authorList>
    </citation>
    <scope>IDENTIFICATION</scope>
</reference>
<keyword evidence="5" id="KW-1185">Reference proteome</keyword>
<proteinExistence type="predicted"/>
<keyword evidence="1" id="KW-0489">Methyltransferase</keyword>
<evidence type="ECO:0000313" key="5">
    <source>
        <dbReference type="Proteomes" id="UP001515500"/>
    </source>
</evidence>
<dbReference type="InterPro" id="IPR029063">
    <property type="entry name" value="SAM-dependent_MTases_sf"/>
</dbReference>
<dbReference type="Proteomes" id="UP001515500">
    <property type="component" value="Unplaced"/>
</dbReference>
<organism evidence="5 6">
    <name type="scientific">Dioscorea cayennensis subsp. rotundata</name>
    <name type="common">White Guinea yam</name>
    <name type="synonym">Dioscorea rotundata</name>
    <dbReference type="NCBI Taxonomy" id="55577"/>
    <lineage>
        <taxon>Eukaryota</taxon>
        <taxon>Viridiplantae</taxon>
        <taxon>Streptophyta</taxon>
        <taxon>Embryophyta</taxon>
        <taxon>Tracheophyta</taxon>
        <taxon>Spermatophyta</taxon>
        <taxon>Magnoliopsida</taxon>
        <taxon>Liliopsida</taxon>
        <taxon>Dioscoreales</taxon>
        <taxon>Dioscoreaceae</taxon>
        <taxon>Dioscorea</taxon>
    </lineage>
</organism>
<dbReference type="PANTHER" id="PTHR11746">
    <property type="entry name" value="O-METHYLTRANSFERASE"/>
    <property type="match status" value="1"/>
</dbReference>
<evidence type="ECO:0000256" key="3">
    <source>
        <dbReference type="ARBA" id="ARBA00022691"/>
    </source>
</evidence>
<accession>A0AB40ASU6</accession>
<dbReference type="GeneID" id="120254061"/>
<dbReference type="InterPro" id="IPR016461">
    <property type="entry name" value="COMT-like"/>
</dbReference>
<sequence length="155" mass="17202">MTCVSQLVSLEKLKFLQSHGMHIKLESSSPKAVKAGVEHAGGDMFESVPSGDAILMKWILHDWSDEHGLKILKNCWKALPANGKMILVEYMLPMAPESTHASQTVLQLDMIMLANNPGGKERSAQEFESMAKQAGFSAMKPHFSFVGVWLIELYK</sequence>
<dbReference type="InterPro" id="IPR001077">
    <property type="entry name" value="COMT_C"/>
</dbReference>